<keyword evidence="7" id="KW-0648">Protein biosynthesis</keyword>
<dbReference type="InterPro" id="IPR041095">
    <property type="entry name" value="EFG_II"/>
</dbReference>
<dbReference type="Proteomes" id="UP000614200">
    <property type="component" value="Unassembled WGS sequence"/>
</dbReference>
<dbReference type="InterPro" id="IPR053905">
    <property type="entry name" value="EF-G-like_DII"/>
</dbReference>
<dbReference type="SMART" id="SM00838">
    <property type="entry name" value="EFG_C"/>
    <property type="match status" value="1"/>
</dbReference>
<dbReference type="NCBIfam" id="NF009381">
    <property type="entry name" value="PRK12740.1-5"/>
    <property type="match status" value="1"/>
</dbReference>
<protein>
    <recommendedName>
        <fullName evidence="2 5">Elongation factor G</fullName>
    </recommendedName>
</protein>
<dbReference type="RefSeq" id="WP_194704186.1">
    <property type="nucleotide sequence ID" value="NZ_JADKNH010000024.1"/>
</dbReference>
<dbReference type="SUPFAM" id="SSF54211">
    <property type="entry name" value="Ribosomal protein S5 domain 2-like"/>
    <property type="match status" value="1"/>
</dbReference>
<dbReference type="NCBIfam" id="NF009891">
    <property type="entry name" value="PRK13351.1-1"/>
    <property type="match status" value="1"/>
</dbReference>
<dbReference type="EMBL" id="JADKNH010000024">
    <property type="protein sequence ID" value="MBF4695950.1"/>
    <property type="molecule type" value="Genomic_DNA"/>
</dbReference>
<dbReference type="CDD" id="cd16262">
    <property type="entry name" value="EFG_III"/>
    <property type="match status" value="1"/>
</dbReference>
<dbReference type="Pfam" id="PF03764">
    <property type="entry name" value="EFG_IV"/>
    <property type="match status" value="1"/>
</dbReference>
<dbReference type="GO" id="GO:0003746">
    <property type="term" value="F:translation elongation factor activity"/>
    <property type="evidence" value="ECO:0007669"/>
    <property type="project" value="UniProtKB-KW"/>
</dbReference>
<dbReference type="PROSITE" id="PS51722">
    <property type="entry name" value="G_TR_2"/>
    <property type="match status" value="1"/>
</dbReference>
<comment type="similarity">
    <text evidence="1">Belongs to the TRAFAC class translation factor GTPase superfamily. Classic translation factor GTPase family. EF-G/EF-2 subfamily.</text>
</comment>
<dbReference type="InterPro" id="IPR020568">
    <property type="entry name" value="Ribosomal_Su5_D2-typ_SF"/>
</dbReference>
<proteinExistence type="inferred from homology"/>
<feature type="domain" description="Tr-type G" evidence="6">
    <location>
        <begin position="7"/>
        <end position="278"/>
    </location>
</feature>
<dbReference type="InterPro" id="IPR000795">
    <property type="entry name" value="T_Tr_GTP-bd_dom"/>
</dbReference>
<dbReference type="PRINTS" id="PR00315">
    <property type="entry name" value="ELONGATNFCT"/>
</dbReference>
<dbReference type="CDD" id="cd04170">
    <property type="entry name" value="EF-G_bact"/>
    <property type="match status" value="1"/>
</dbReference>
<dbReference type="CDD" id="cd01434">
    <property type="entry name" value="EFG_mtEFG1_IV"/>
    <property type="match status" value="1"/>
</dbReference>
<evidence type="ECO:0000313" key="8">
    <source>
        <dbReference type="Proteomes" id="UP000614200"/>
    </source>
</evidence>
<dbReference type="CDD" id="cd04088">
    <property type="entry name" value="EFG_mtEFG_II"/>
    <property type="match status" value="1"/>
</dbReference>
<sequence length="692" mass="77272">MKNYTVDKIRNVAFLGHGGSGKTTLTESLLYTTKVTKRMGKVDDGNTVSDYDKEEINRKFSIGASVIPIEWQDHKYNFLDTPGYFDFVGDVFSALRVSGGAVILIDASSGIEVGTEKAWNFTEKRDMPKIVFINKMDKDNVSYVKLIKELKDTFGKKIAPFCIPIGDGENFNGFVNVVDEIGRVFNGTECVDAPIPEDMLPRVKPIRDMLIEAVAESDEELMMKYFEGEAFTTEEIHEGLRRGVISGEIVPVLVGSAEKRIGIHTLMSMIFDYMPTPLDMNEGIYKGIEPDSEVEIERKVSDTEPLSALVFKTMVDPFVGKISIFKVYSGVMKKDLEVLNANKDQKEKIGSLFLLRGKEQLECDRVVAGDIGATAKLQYTETGDTLCDKDHPIKYAGINLPKPALFLAVEPKSKGDEEKINSSLHRLIDEDPSFCVERNLETKQTLIGGQGTIQIQVITSKLKNIFSVEVVLEDPKVAYREAIKGVATVQGKHKKQSGGAGQFGDIHVKFEPTSEAFVFEEKIFGGSVPRQYIPAVEKGLQESCEKGILAGFPVVNLKATLLDGSYHPVDSSEMAFKLAAHLAFKKGMENAQPILLEPIMHVEIYVPDEFMGDIMGDMNRRRGRILGMEQDEMGYQKVIAEAPQSEMFVYATDLRSMTQARGWFSMKVERYEEVPMQIAVKVIEQSKRENEK</sequence>
<dbReference type="InterPro" id="IPR047872">
    <property type="entry name" value="EFG_IV"/>
</dbReference>
<dbReference type="Gene3D" id="3.40.50.300">
    <property type="entry name" value="P-loop containing nucleotide triphosphate hydrolases"/>
    <property type="match status" value="1"/>
</dbReference>
<dbReference type="InterPro" id="IPR035647">
    <property type="entry name" value="EFG_III/V"/>
</dbReference>
<dbReference type="InterPro" id="IPR005225">
    <property type="entry name" value="Small_GTP-bd"/>
</dbReference>
<reference evidence="7 8" key="1">
    <citation type="submission" date="2020-11" db="EMBL/GenBank/DDBJ databases">
        <title>Fusibacter basophilias sp. nov.</title>
        <authorList>
            <person name="Qiu D."/>
        </authorList>
    </citation>
    <scope>NUCLEOTIDE SEQUENCE [LARGE SCALE GENOMIC DNA]</scope>
    <source>
        <strain evidence="7 8">Q10-2</strain>
    </source>
</reference>
<dbReference type="Gene3D" id="3.30.230.10">
    <property type="match status" value="1"/>
</dbReference>
<dbReference type="Gene3D" id="2.40.30.10">
    <property type="entry name" value="Translation factors"/>
    <property type="match status" value="1"/>
</dbReference>
<evidence type="ECO:0000256" key="5">
    <source>
        <dbReference type="NCBIfam" id="TIGR00484"/>
    </source>
</evidence>
<accession>A0ABR9ZZR9</accession>
<dbReference type="Pfam" id="PF14492">
    <property type="entry name" value="EFG_III"/>
    <property type="match status" value="1"/>
</dbReference>
<dbReference type="InterPro" id="IPR000640">
    <property type="entry name" value="EFG_V-like"/>
</dbReference>
<dbReference type="SUPFAM" id="SSF50447">
    <property type="entry name" value="Translation proteins"/>
    <property type="match status" value="1"/>
</dbReference>
<evidence type="ECO:0000256" key="4">
    <source>
        <dbReference type="ARBA" id="ARBA00023134"/>
    </source>
</evidence>
<dbReference type="SUPFAM" id="SSF52540">
    <property type="entry name" value="P-loop containing nucleoside triphosphate hydrolases"/>
    <property type="match status" value="1"/>
</dbReference>
<dbReference type="Pfam" id="PF00009">
    <property type="entry name" value="GTP_EFTU"/>
    <property type="match status" value="1"/>
</dbReference>
<evidence type="ECO:0000256" key="1">
    <source>
        <dbReference type="ARBA" id="ARBA00005870"/>
    </source>
</evidence>
<keyword evidence="8" id="KW-1185">Reference proteome</keyword>
<dbReference type="Pfam" id="PF00679">
    <property type="entry name" value="EFG_C"/>
    <property type="match status" value="1"/>
</dbReference>
<dbReference type="NCBIfam" id="TIGR00231">
    <property type="entry name" value="small_GTP"/>
    <property type="match status" value="1"/>
</dbReference>
<dbReference type="Pfam" id="PF22042">
    <property type="entry name" value="EF-G_D2"/>
    <property type="match status" value="1"/>
</dbReference>
<name>A0ABR9ZZR9_9FIRM</name>
<dbReference type="SMART" id="SM00889">
    <property type="entry name" value="EFG_IV"/>
    <property type="match status" value="1"/>
</dbReference>
<keyword evidence="7" id="KW-0251">Elongation factor</keyword>
<keyword evidence="4" id="KW-0342">GTP-binding</keyword>
<dbReference type="CDD" id="cd03713">
    <property type="entry name" value="EFG_mtEFG_C"/>
    <property type="match status" value="1"/>
</dbReference>
<comment type="caution">
    <text evidence="7">The sequence shown here is derived from an EMBL/GenBank/DDBJ whole genome shotgun (WGS) entry which is preliminary data.</text>
</comment>
<evidence type="ECO:0000256" key="2">
    <source>
        <dbReference type="ARBA" id="ARBA00017872"/>
    </source>
</evidence>
<dbReference type="PANTHER" id="PTHR43261:SF6">
    <property type="entry name" value="ELONGATION FACTOR G-LIKE PROTEIN"/>
    <property type="match status" value="1"/>
</dbReference>
<dbReference type="InterPro" id="IPR004540">
    <property type="entry name" value="Transl_elong_EFG/EF2"/>
</dbReference>
<dbReference type="Gene3D" id="3.30.70.240">
    <property type="match status" value="1"/>
</dbReference>
<dbReference type="NCBIfam" id="TIGR00484">
    <property type="entry name" value="EF-G"/>
    <property type="match status" value="1"/>
</dbReference>
<gene>
    <name evidence="7" type="primary">fusA</name>
    <name evidence="7" type="ORF">ISU02_22860</name>
</gene>
<dbReference type="PANTHER" id="PTHR43261">
    <property type="entry name" value="TRANSLATION ELONGATION FACTOR G-RELATED"/>
    <property type="match status" value="1"/>
</dbReference>
<dbReference type="SUPFAM" id="SSF54980">
    <property type="entry name" value="EF-G C-terminal domain-like"/>
    <property type="match status" value="2"/>
</dbReference>
<evidence type="ECO:0000259" key="6">
    <source>
        <dbReference type="PROSITE" id="PS51722"/>
    </source>
</evidence>
<dbReference type="InterPro" id="IPR005517">
    <property type="entry name" value="Transl_elong_EFG/EF2_IV"/>
</dbReference>
<evidence type="ECO:0000313" key="7">
    <source>
        <dbReference type="EMBL" id="MBF4695950.1"/>
    </source>
</evidence>
<dbReference type="InterPro" id="IPR027417">
    <property type="entry name" value="P-loop_NTPase"/>
</dbReference>
<organism evidence="7 8">
    <name type="scientific">Fusibacter ferrireducens</name>
    <dbReference type="NCBI Taxonomy" id="2785058"/>
    <lineage>
        <taxon>Bacteria</taxon>
        <taxon>Bacillati</taxon>
        <taxon>Bacillota</taxon>
        <taxon>Clostridia</taxon>
        <taxon>Eubacteriales</taxon>
        <taxon>Eubacteriales Family XII. Incertae Sedis</taxon>
        <taxon>Fusibacter</taxon>
    </lineage>
</organism>
<dbReference type="InterPro" id="IPR009000">
    <property type="entry name" value="Transl_B-barrel_sf"/>
</dbReference>
<dbReference type="InterPro" id="IPR009022">
    <property type="entry name" value="EFG_III"/>
</dbReference>
<dbReference type="InterPro" id="IPR035649">
    <property type="entry name" value="EFG_V"/>
</dbReference>
<dbReference type="NCBIfam" id="NF009379">
    <property type="entry name" value="PRK12740.1-3"/>
    <property type="match status" value="1"/>
</dbReference>
<dbReference type="Gene3D" id="3.30.70.870">
    <property type="entry name" value="Elongation Factor G (Translational Gtpase), domain 3"/>
    <property type="match status" value="1"/>
</dbReference>
<dbReference type="InterPro" id="IPR014721">
    <property type="entry name" value="Ribsml_uS5_D2-typ_fold_subgr"/>
</dbReference>
<keyword evidence="3" id="KW-0547">Nucleotide-binding</keyword>
<evidence type="ECO:0000256" key="3">
    <source>
        <dbReference type="ARBA" id="ARBA00022741"/>
    </source>
</evidence>